<protein>
    <recommendedName>
        <fullName evidence="1">Creatinase N-terminal domain-containing protein</fullName>
    </recommendedName>
</protein>
<evidence type="ECO:0000313" key="2">
    <source>
        <dbReference type="EMBL" id="SVE64424.1"/>
    </source>
</evidence>
<evidence type="ECO:0000259" key="1">
    <source>
        <dbReference type="Pfam" id="PF01321"/>
    </source>
</evidence>
<name>A0A383F6B1_9ZZZZ</name>
<feature type="non-terminal residue" evidence="2">
    <location>
        <position position="162"/>
    </location>
</feature>
<proteinExistence type="predicted"/>
<dbReference type="SUPFAM" id="SSF53092">
    <property type="entry name" value="Creatinase/prolidase N-terminal domain"/>
    <property type="match status" value="1"/>
</dbReference>
<organism evidence="2">
    <name type="scientific">marine metagenome</name>
    <dbReference type="NCBI Taxonomy" id="408172"/>
    <lineage>
        <taxon>unclassified sequences</taxon>
        <taxon>metagenomes</taxon>
        <taxon>ecological metagenomes</taxon>
    </lineage>
</organism>
<reference evidence="2" key="1">
    <citation type="submission" date="2018-05" db="EMBL/GenBank/DDBJ databases">
        <authorList>
            <person name="Lanie J.A."/>
            <person name="Ng W.-L."/>
            <person name="Kazmierczak K.M."/>
            <person name="Andrzejewski T.M."/>
            <person name="Davidsen T.M."/>
            <person name="Wayne K.J."/>
            <person name="Tettelin H."/>
            <person name="Glass J.I."/>
            <person name="Rusch D."/>
            <person name="Podicherti R."/>
            <person name="Tsui H.-C.T."/>
            <person name="Winkler M.E."/>
        </authorList>
    </citation>
    <scope>NUCLEOTIDE SEQUENCE</scope>
</reference>
<dbReference type="InterPro" id="IPR000587">
    <property type="entry name" value="Creatinase_N"/>
</dbReference>
<dbReference type="EMBL" id="UINC01231754">
    <property type="protein sequence ID" value="SVE64424.1"/>
    <property type="molecule type" value="Genomic_DNA"/>
</dbReference>
<accession>A0A383F6B1</accession>
<dbReference type="InterPro" id="IPR029149">
    <property type="entry name" value="Creatin/AminoP/Spt16_N"/>
</dbReference>
<gene>
    <name evidence="2" type="ORF">METZ01_LOCUS517278</name>
</gene>
<dbReference type="Gene3D" id="3.40.350.10">
    <property type="entry name" value="Creatinase/prolidase N-terminal domain"/>
    <property type="match status" value="1"/>
</dbReference>
<sequence length="162" mass="19104">MQDIRRKIGPKFGENTKVLQSKFKPKIYEDQIDFDRLRMYRLNRVREQLIKNDLGACILFDPINIRYATDTRNMSVFSFHLMTRYVFIPASGPVILFEYPKCEHIYENNCTIDEVRSVINWDFFSQGNNVSQKASEWAKTVDELMKKYSSDNKNLAIDVCDP</sequence>
<dbReference type="AlphaFoldDB" id="A0A383F6B1"/>
<feature type="domain" description="Creatinase N-terminal" evidence="1">
    <location>
        <begin position="41"/>
        <end position="158"/>
    </location>
</feature>
<dbReference type="Pfam" id="PF01321">
    <property type="entry name" value="Creatinase_N"/>
    <property type="match status" value="1"/>
</dbReference>